<dbReference type="Proteomes" id="UP001149090">
    <property type="component" value="Unassembled WGS sequence"/>
</dbReference>
<feature type="transmembrane region" description="Helical" evidence="6">
    <location>
        <begin position="186"/>
        <end position="204"/>
    </location>
</feature>
<dbReference type="GO" id="GO:0012505">
    <property type="term" value="C:endomembrane system"/>
    <property type="evidence" value="ECO:0007669"/>
    <property type="project" value="UniProtKB-SubCell"/>
</dbReference>
<evidence type="ECO:0000256" key="1">
    <source>
        <dbReference type="ARBA" id="ARBA00004127"/>
    </source>
</evidence>
<name>A0A9Q0L5J5_ANAIG</name>
<evidence type="ECO:0000313" key="8">
    <source>
        <dbReference type="EMBL" id="KAJ5066692.1"/>
    </source>
</evidence>
<feature type="domain" description="THH1/TOM1/TOM3" evidence="7">
    <location>
        <begin position="10"/>
        <end position="236"/>
    </location>
</feature>
<dbReference type="AlphaFoldDB" id="A0A9Q0L5J5"/>
<feature type="transmembrane region" description="Helical" evidence="6">
    <location>
        <begin position="41"/>
        <end position="60"/>
    </location>
</feature>
<sequence length="265" mass="31401">MVKAEFWVEISFYSVLFVFLFIQIIRLKIYREIQLFYNLQLKFHVLSIIFAIARIIVTFLENFLKARKLEIFIVKRIAYLSFFTSFTLLLFGLQHNDKTPNSVKIPLVITNIVFYLFTLISIFIFSTHIQEPDYSSKFYQVNSSIVAAAFFIVSISFMIYGIVLIRKFKKMFQTLLNRKRYLKKTTFLSLFISLCFLLKFAVFLCYPITQKKFNDMLFIFIGYVIPELIPAFIQSIIMGPKSQKVMEPIEMHLLETEIQHNNQIN</sequence>
<keyword evidence="4 6" id="KW-1133">Transmembrane helix</keyword>
<dbReference type="PANTHER" id="PTHR31142:SF3">
    <property type="entry name" value="THH1_TOM1_TOM3 DOMAIN-CONTAINING PROTEIN"/>
    <property type="match status" value="1"/>
</dbReference>
<evidence type="ECO:0000259" key="7">
    <source>
        <dbReference type="Pfam" id="PF06454"/>
    </source>
</evidence>
<comment type="subcellular location">
    <subcellularLocation>
        <location evidence="1">Endomembrane system</location>
        <topology evidence="1">Multi-pass membrane protein</topology>
    </subcellularLocation>
</comment>
<dbReference type="OrthoDB" id="19353at2759"/>
<dbReference type="InterPro" id="IPR040226">
    <property type="entry name" value="THH1/TOM1/TOM3"/>
</dbReference>
<comment type="caution">
    <text evidence="8">The sequence shown here is derived from an EMBL/GenBank/DDBJ whole genome shotgun (WGS) entry which is preliminary data.</text>
</comment>
<protein>
    <submittedName>
        <fullName evidence="8">Tobamovirus multiplication protein 1-like isoform x1</fullName>
    </submittedName>
</protein>
<feature type="transmembrane region" description="Helical" evidence="6">
    <location>
        <begin position="72"/>
        <end position="93"/>
    </location>
</feature>
<feature type="transmembrane region" description="Helical" evidence="6">
    <location>
        <begin position="216"/>
        <end position="237"/>
    </location>
</feature>
<evidence type="ECO:0000256" key="6">
    <source>
        <dbReference type="SAM" id="Phobius"/>
    </source>
</evidence>
<feature type="transmembrane region" description="Helical" evidence="6">
    <location>
        <begin position="6"/>
        <end position="29"/>
    </location>
</feature>
<dbReference type="InterPro" id="IPR009457">
    <property type="entry name" value="THH1/TOM1/TOM3_dom"/>
</dbReference>
<organism evidence="8 9">
    <name type="scientific">Anaeramoeba ignava</name>
    <name type="common">Anaerobic marine amoeba</name>
    <dbReference type="NCBI Taxonomy" id="1746090"/>
    <lineage>
        <taxon>Eukaryota</taxon>
        <taxon>Metamonada</taxon>
        <taxon>Anaeramoebidae</taxon>
        <taxon>Anaeramoeba</taxon>
    </lineage>
</organism>
<keyword evidence="5 6" id="KW-0472">Membrane</keyword>
<evidence type="ECO:0000256" key="3">
    <source>
        <dbReference type="ARBA" id="ARBA00022692"/>
    </source>
</evidence>
<keyword evidence="9" id="KW-1185">Reference proteome</keyword>
<keyword evidence="3 6" id="KW-0812">Transmembrane</keyword>
<feature type="transmembrane region" description="Helical" evidence="6">
    <location>
        <begin position="105"/>
        <end position="125"/>
    </location>
</feature>
<reference evidence="8" key="1">
    <citation type="submission" date="2022-10" db="EMBL/GenBank/DDBJ databases">
        <title>Novel sulphate-reducing endosymbionts in the free-living metamonad Anaeramoeba.</title>
        <authorList>
            <person name="Jerlstrom-Hultqvist J."/>
            <person name="Cepicka I."/>
            <person name="Gallot-Lavallee L."/>
            <person name="Salas-Leiva D."/>
            <person name="Curtis B.A."/>
            <person name="Zahonova K."/>
            <person name="Pipaliya S."/>
            <person name="Dacks J."/>
            <person name="Roger A.J."/>
        </authorList>
    </citation>
    <scope>NUCLEOTIDE SEQUENCE</scope>
    <source>
        <strain evidence="8">BMAN</strain>
    </source>
</reference>
<gene>
    <name evidence="8" type="ORF">M0811_13372</name>
</gene>
<evidence type="ECO:0000256" key="2">
    <source>
        <dbReference type="ARBA" id="ARBA00006779"/>
    </source>
</evidence>
<feature type="transmembrane region" description="Helical" evidence="6">
    <location>
        <begin position="145"/>
        <end position="165"/>
    </location>
</feature>
<evidence type="ECO:0000256" key="5">
    <source>
        <dbReference type="ARBA" id="ARBA00023136"/>
    </source>
</evidence>
<dbReference type="EMBL" id="JAPDFW010000137">
    <property type="protein sequence ID" value="KAJ5066692.1"/>
    <property type="molecule type" value="Genomic_DNA"/>
</dbReference>
<dbReference type="PANTHER" id="PTHR31142">
    <property type="entry name" value="TOBAMOVIRUS MULTIPLICATION PROTEIN 1-LIKE ISOFORM X1"/>
    <property type="match status" value="1"/>
</dbReference>
<evidence type="ECO:0000256" key="4">
    <source>
        <dbReference type="ARBA" id="ARBA00022989"/>
    </source>
</evidence>
<comment type="similarity">
    <text evidence="2">Belongs to the plant tobamovirus multiplication TOM1 protein family.</text>
</comment>
<accession>A0A9Q0L5J5</accession>
<evidence type="ECO:0000313" key="9">
    <source>
        <dbReference type="Proteomes" id="UP001149090"/>
    </source>
</evidence>
<proteinExistence type="inferred from homology"/>
<dbReference type="Pfam" id="PF06454">
    <property type="entry name" value="THH1_TOM1-3_dom"/>
    <property type="match status" value="1"/>
</dbReference>